<keyword evidence="1" id="KW-0732">Signal</keyword>
<proteinExistence type="predicted"/>
<dbReference type="Gramene" id="PRQ52280">
    <property type="protein sequence ID" value="PRQ52280"/>
    <property type="gene ID" value="RchiOBHm_Chr2g0153731"/>
</dbReference>
<evidence type="ECO:0008006" key="4">
    <source>
        <dbReference type="Google" id="ProtNLM"/>
    </source>
</evidence>
<gene>
    <name evidence="2" type="ORF">RchiOBHm_Chr2g0153731</name>
</gene>
<evidence type="ECO:0000313" key="2">
    <source>
        <dbReference type="EMBL" id="PRQ52280.1"/>
    </source>
</evidence>
<keyword evidence="3" id="KW-1185">Reference proteome</keyword>
<reference evidence="2 3" key="1">
    <citation type="journal article" date="2018" name="Nat. Genet.">
        <title>The Rosa genome provides new insights in the design of modern roses.</title>
        <authorList>
            <person name="Bendahmane M."/>
        </authorList>
    </citation>
    <scope>NUCLEOTIDE SEQUENCE [LARGE SCALE GENOMIC DNA]</scope>
    <source>
        <strain evidence="3">cv. Old Blush</strain>
    </source>
</reference>
<accession>A0A2P6S0R9</accession>
<feature type="chain" id="PRO_5015118129" description="Non-specific serine/threonine protein kinase" evidence="1">
    <location>
        <begin position="17"/>
        <end position="82"/>
    </location>
</feature>
<name>A0A2P6S0R9_ROSCH</name>
<evidence type="ECO:0000256" key="1">
    <source>
        <dbReference type="SAM" id="SignalP"/>
    </source>
</evidence>
<dbReference type="EMBL" id="PDCK01000040">
    <property type="protein sequence ID" value="PRQ52280.1"/>
    <property type="molecule type" value="Genomic_DNA"/>
</dbReference>
<feature type="signal peptide" evidence="1">
    <location>
        <begin position="1"/>
        <end position="16"/>
    </location>
</feature>
<protein>
    <recommendedName>
        <fullName evidence="4">Non-specific serine/threonine protein kinase</fullName>
    </recommendedName>
</protein>
<dbReference type="AlphaFoldDB" id="A0A2P6S0R9"/>
<sequence>MSLMLFIGGICVSIVGLERTFVGVNFLGLSSDKSDAEVTICWTKKEGFSTNGSCNLSSGNSWFSIDLAITQVIILPGHIFRR</sequence>
<organism evidence="2 3">
    <name type="scientific">Rosa chinensis</name>
    <name type="common">China rose</name>
    <dbReference type="NCBI Taxonomy" id="74649"/>
    <lineage>
        <taxon>Eukaryota</taxon>
        <taxon>Viridiplantae</taxon>
        <taxon>Streptophyta</taxon>
        <taxon>Embryophyta</taxon>
        <taxon>Tracheophyta</taxon>
        <taxon>Spermatophyta</taxon>
        <taxon>Magnoliopsida</taxon>
        <taxon>eudicotyledons</taxon>
        <taxon>Gunneridae</taxon>
        <taxon>Pentapetalae</taxon>
        <taxon>rosids</taxon>
        <taxon>fabids</taxon>
        <taxon>Rosales</taxon>
        <taxon>Rosaceae</taxon>
        <taxon>Rosoideae</taxon>
        <taxon>Rosoideae incertae sedis</taxon>
        <taxon>Rosa</taxon>
    </lineage>
</organism>
<dbReference type="Proteomes" id="UP000238479">
    <property type="component" value="Chromosome 2"/>
</dbReference>
<evidence type="ECO:0000313" key="3">
    <source>
        <dbReference type="Proteomes" id="UP000238479"/>
    </source>
</evidence>
<comment type="caution">
    <text evidence="2">The sequence shown here is derived from an EMBL/GenBank/DDBJ whole genome shotgun (WGS) entry which is preliminary data.</text>
</comment>